<sequence>MEGILEPLEGVRAVVVDKNRNPKWAKRDITKVTAEEVGKFFDPFDEDQELILYPSVTSSTHKKE</sequence>
<gene>
    <name evidence="1" type="ORF">PsorP6_013606</name>
</gene>
<proteinExistence type="predicted"/>
<reference evidence="1 2" key="1">
    <citation type="journal article" date="2022" name="bioRxiv">
        <title>The genome of the oomycete Peronosclerospora sorghi, a cosmopolitan pathogen of maize and sorghum, is inflated with dispersed pseudogenes.</title>
        <authorList>
            <person name="Fletcher K."/>
            <person name="Martin F."/>
            <person name="Isakeit T."/>
            <person name="Cavanaugh K."/>
            <person name="Magill C."/>
            <person name="Michelmore R."/>
        </authorList>
    </citation>
    <scope>NUCLEOTIDE SEQUENCE [LARGE SCALE GENOMIC DNA]</scope>
    <source>
        <strain evidence="1">P6</strain>
    </source>
</reference>
<name>A0ACC0VG48_9STRA</name>
<comment type="caution">
    <text evidence="1">The sequence shown here is derived from an EMBL/GenBank/DDBJ whole genome shotgun (WGS) entry which is preliminary data.</text>
</comment>
<dbReference type="EMBL" id="CM047588">
    <property type="protein sequence ID" value="KAI9905370.1"/>
    <property type="molecule type" value="Genomic_DNA"/>
</dbReference>
<organism evidence="1 2">
    <name type="scientific">Peronosclerospora sorghi</name>
    <dbReference type="NCBI Taxonomy" id="230839"/>
    <lineage>
        <taxon>Eukaryota</taxon>
        <taxon>Sar</taxon>
        <taxon>Stramenopiles</taxon>
        <taxon>Oomycota</taxon>
        <taxon>Peronosporomycetes</taxon>
        <taxon>Peronosporales</taxon>
        <taxon>Peronosporaceae</taxon>
        <taxon>Peronosclerospora</taxon>
    </lineage>
</organism>
<evidence type="ECO:0000313" key="2">
    <source>
        <dbReference type="Proteomes" id="UP001163321"/>
    </source>
</evidence>
<keyword evidence="2" id="KW-1185">Reference proteome</keyword>
<dbReference type="Proteomes" id="UP001163321">
    <property type="component" value="Chromosome 9"/>
</dbReference>
<protein>
    <submittedName>
        <fullName evidence="1">Uncharacterized protein</fullName>
    </submittedName>
</protein>
<accession>A0ACC0VG48</accession>
<evidence type="ECO:0000313" key="1">
    <source>
        <dbReference type="EMBL" id="KAI9905370.1"/>
    </source>
</evidence>